<gene>
    <name evidence="8" type="primary">arlR_18</name>
    <name evidence="8" type="ORF">SDC9_102583</name>
</gene>
<evidence type="ECO:0000256" key="5">
    <source>
        <dbReference type="ARBA" id="ARBA00023163"/>
    </source>
</evidence>
<evidence type="ECO:0000256" key="2">
    <source>
        <dbReference type="ARBA" id="ARBA00023012"/>
    </source>
</evidence>
<dbReference type="Gene3D" id="3.40.50.2300">
    <property type="match status" value="1"/>
</dbReference>
<dbReference type="InterPro" id="IPR001867">
    <property type="entry name" value="OmpR/PhoB-type_DNA-bd"/>
</dbReference>
<name>A0A645ASA9_9ZZZZ</name>
<dbReference type="InterPro" id="IPR001789">
    <property type="entry name" value="Sig_transdc_resp-reg_receiver"/>
</dbReference>
<evidence type="ECO:0000256" key="1">
    <source>
        <dbReference type="ARBA" id="ARBA00022553"/>
    </source>
</evidence>
<dbReference type="Pfam" id="PF00486">
    <property type="entry name" value="Trans_reg_C"/>
    <property type="match status" value="1"/>
</dbReference>
<dbReference type="AlphaFoldDB" id="A0A645ASA9"/>
<feature type="domain" description="Response regulatory" evidence="6">
    <location>
        <begin position="2"/>
        <end position="116"/>
    </location>
</feature>
<evidence type="ECO:0000256" key="3">
    <source>
        <dbReference type="ARBA" id="ARBA00023015"/>
    </source>
</evidence>
<dbReference type="GO" id="GO:0006355">
    <property type="term" value="P:regulation of DNA-templated transcription"/>
    <property type="evidence" value="ECO:0007669"/>
    <property type="project" value="InterPro"/>
</dbReference>
<evidence type="ECO:0000259" key="6">
    <source>
        <dbReference type="PROSITE" id="PS50110"/>
    </source>
</evidence>
<dbReference type="InterPro" id="IPR036388">
    <property type="entry name" value="WH-like_DNA-bd_sf"/>
</dbReference>
<organism evidence="8">
    <name type="scientific">bioreactor metagenome</name>
    <dbReference type="NCBI Taxonomy" id="1076179"/>
    <lineage>
        <taxon>unclassified sequences</taxon>
        <taxon>metagenomes</taxon>
        <taxon>ecological metagenomes</taxon>
    </lineage>
</organism>
<evidence type="ECO:0000256" key="4">
    <source>
        <dbReference type="ARBA" id="ARBA00023125"/>
    </source>
</evidence>
<dbReference type="Gene3D" id="6.10.250.690">
    <property type="match status" value="1"/>
</dbReference>
<comment type="caution">
    <text evidence="8">The sequence shown here is derived from an EMBL/GenBank/DDBJ whole genome shotgun (WGS) entry which is preliminary data.</text>
</comment>
<dbReference type="PROSITE" id="PS51755">
    <property type="entry name" value="OMPR_PHOB"/>
    <property type="match status" value="1"/>
</dbReference>
<dbReference type="SMART" id="SM00448">
    <property type="entry name" value="REC"/>
    <property type="match status" value="1"/>
</dbReference>
<keyword evidence="5" id="KW-0804">Transcription</keyword>
<protein>
    <submittedName>
        <fullName evidence="8">Response regulator ArlR</fullName>
    </submittedName>
</protein>
<sequence length="226" mass="25604">MSLLIVEDNKDLVQVLAEGFAENGYSVERAYTGEEGLEKAKNPECECIILDLMLPGISGLEVLEKLRASGATLPIIILTAKDSVDDKVEGLNKGADDFLVKPFDFRELLARVRTLLRRTSDQQHNLLHCGDMILDPVARECRVDNVVLPLRRREFDILELLMRHENQVFTREKIISQVWQKEYDGTSNVVDVHIKYLRDKLREHGLDTIVVTVRGVGYKVSCPDCA</sequence>
<reference evidence="8" key="1">
    <citation type="submission" date="2019-08" db="EMBL/GenBank/DDBJ databases">
        <authorList>
            <person name="Kucharzyk K."/>
            <person name="Murdoch R.W."/>
            <person name="Higgins S."/>
            <person name="Loffler F."/>
        </authorList>
    </citation>
    <scope>NUCLEOTIDE SEQUENCE</scope>
</reference>
<dbReference type="PANTHER" id="PTHR48111:SF22">
    <property type="entry name" value="REGULATOR OF RPOS"/>
    <property type="match status" value="1"/>
</dbReference>
<dbReference type="GO" id="GO:0000976">
    <property type="term" value="F:transcription cis-regulatory region binding"/>
    <property type="evidence" value="ECO:0007669"/>
    <property type="project" value="TreeGrafter"/>
</dbReference>
<dbReference type="Gene3D" id="1.10.10.10">
    <property type="entry name" value="Winged helix-like DNA-binding domain superfamily/Winged helix DNA-binding domain"/>
    <property type="match status" value="1"/>
</dbReference>
<dbReference type="PROSITE" id="PS50110">
    <property type="entry name" value="RESPONSE_REGULATORY"/>
    <property type="match status" value="1"/>
</dbReference>
<dbReference type="EMBL" id="VSSQ01015435">
    <property type="protein sequence ID" value="MPM55786.1"/>
    <property type="molecule type" value="Genomic_DNA"/>
</dbReference>
<keyword evidence="1" id="KW-0597">Phosphoprotein</keyword>
<dbReference type="GO" id="GO:0032993">
    <property type="term" value="C:protein-DNA complex"/>
    <property type="evidence" value="ECO:0007669"/>
    <property type="project" value="TreeGrafter"/>
</dbReference>
<dbReference type="CDD" id="cd00383">
    <property type="entry name" value="trans_reg_C"/>
    <property type="match status" value="1"/>
</dbReference>
<keyword evidence="3" id="KW-0805">Transcription regulation</keyword>
<dbReference type="GO" id="GO:0000156">
    <property type="term" value="F:phosphorelay response regulator activity"/>
    <property type="evidence" value="ECO:0007669"/>
    <property type="project" value="TreeGrafter"/>
</dbReference>
<dbReference type="SMART" id="SM00862">
    <property type="entry name" value="Trans_reg_C"/>
    <property type="match status" value="1"/>
</dbReference>
<dbReference type="SUPFAM" id="SSF52172">
    <property type="entry name" value="CheY-like"/>
    <property type="match status" value="1"/>
</dbReference>
<evidence type="ECO:0000313" key="8">
    <source>
        <dbReference type="EMBL" id="MPM55786.1"/>
    </source>
</evidence>
<dbReference type="FunFam" id="1.10.10.10:FF:000018">
    <property type="entry name" value="DNA-binding response regulator ResD"/>
    <property type="match status" value="1"/>
</dbReference>
<feature type="domain" description="OmpR/PhoB-type" evidence="7">
    <location>
        <begin position="124"/>
        <end position="222"/>
    </location>
</feature>
<evidence type="ECO:0000259" key="7">
    <source>
        <dbReference type="PROSITE" id="PS51755"/>
    </source>
</evidence>
<keyword evidence="4" id="KW-0238">DNA-binding</keyword>
<dbReference type="InterPro" id="IPR039420">
    <property type="entry name" value="WalR-like"/>
</dbReference>
<dbReference type="FunFam" id="3.40.50.2300:FF:000001">
    <property type="entry name" value="DNA-binding response regulator PhoB"/>
    <property type="match status" value="1"/>
</dbReference>
<keyword evidence="2" id="KW-0902">Two-component regulatory system</keyword>
<proteinExistence type="predicted"/>
<dbReference type="InterPro" id="IPR011006">
    <property type="entry name" value="CheY-like_superfamily"/>
</dbReference>
<dbReference type="PANTHER" id="PTHR48111">
    <property type="entry name" value="REGULATOR OF RPOS"/>
    <property type="match status" value="1"/>
</dbReference>
<accession>A0A645ASA9</accession>
<dbReference type="GO" id="GO:0005829">
    <property type="term" value="C:cytosol"/>
    <property type="evidence" value="ECO:0007669"/>
    <property type="project" value="TreeGrafter"/>
</dbReference>
<dbReference type="Pfam" id="PF00072">
    <property type="entry name" value="Response_reg"/>
    <property type="match status" value="1"/>
</dbReference>